<evidence type="ECO:0000313" key="3">
    <source>
        <dbReference type="EMBL" id="OAN51590.1"/>
    </source>
</evidence>
<dbReference type="RefSeq" id="WP_068499514.1">
    <property type="nucleotide sequence ID" value="NZ_LWQU01000130.1"/>
</dbReference>
<evidence type="ECO:0000256" key="2">
    <source>
        <dbReference type="ARBA" id="ARBA00022649"/>
    </source>
</evidence>
<comment type="caution">
    <text evidence="3">The sequence shown here is derived from an EMBL/GenBank/DDBJ whole genome shotgun (WGS) entry which is preliminary data.</text>
</comment>
<organism evidence="3 4">
    <name type="scientific">Magnetospirillum moscoviense</name>
    <dbReference type="NCBI Taxonomy" id="1437059"/>
    <lineage>
        <taxon>Bacteria</taxon>
        <taxon>Pseudomonadati</taxon>
        <taxon>Pseudomonadota</taxon>
        <taxon>Alphaproteobacteria</taxon>
        <taxon>Rhodospirillales</taxon>
        <taxon>Rhodospirillaceae</taxon>
        <taxon>Magnetospirillum</taxon>
    </lineage>
</organism>
<keyword evidence="4" id="KW-1185">Reference proteome</keyword>
<accession>A0A178MS89</accession>
<evidence type="ECO:0008006" key="5">
    <source>
        <dbReference type="Google" id="ProtNLM"/>
    </source>
</evidence>
<dbReference type="InterPro" id="IPR035093">
    <property type="entry name" value="RelE/ParE_toxin_dom_sf"/>
</dbReference>
<proteinExistence type="inferred from homology"/>
<keyword evidence="2" id="KW-1277">Toxin-antitoxin system</keyword>
<dbReference type="STRING" id="1437059.A6A05_01655"/>
<dbReference type="Pfam" id="PF05016">
    <property type="entry name" value="ParE_toxin"/>
    <property type="match status" value="1"/>
</dbReference>
<dbReference type="EMBL" id="LWQU01000130">
    <property type="protein sequence ID" value="OAN51590.1"/>
    <property type="molecule type" value="Genomic_DNA"/>
</dbReference>
<evidence type="ECO:0000256" key="1">
    <source>
        <dbReference type="ARBA" id="ARBA00006226"/>
    </source>
</evidence>
<sequence length="101" mass="11151">MSVATLSPRARNDLLAAIRWITKDNPAAARALREAVAAAAGRIGFHPEIGMIRPDLADPPYRFVALTGFPYVIVYNSQRVPPRILRILHGAQDIPEVLREP</sequence>
<comment type="similarity">
    <text evidence="1">Belongs to the RelE toxin family.</text>
</comment>
<evidence type="ECO:0000313" key="4">
    <source>
        <dbReference type="Proteomes" id="UP000078543"/>
    </source>
</evidence>
<dbReference type="Proteomes" id="UP000078543">
    <property type="component" value="Unassembled WGS sequence"/>
</dbReference>
<dbReference type="InterPro" id="IPR051803">
    <property type="entry name" value="TA_system_RelE-like_toxin"/>
</dbReference>
<dbReference type="Gene3D" id="3.30.2310.20">
    <property type="entry name" value="RelE-like"/>
    <property type="match status" value="1"/>
</dbReference>
<reference evidence="3 4" key="1">
    <citation type="submission" date="2016-04" db="EMBL/GenBank/DDBJ databases">
        <title>Draft genome sequence of freshwater magnetotactic bacteria Magnetospirillum marisnigri SP-1 and Magnetospirillum moscoviense BB-1.</title>
        <authorList>
            <person name="Koziaeva V."/>
            <person name="Dziuba M.V."/>
            <person name="Ivanov T.M."/>
            <person name="Kuznetsov B."/>
            <person name="Grouzdev D.S."/>
        </authorList>
    </citation>
    <scope>NUCLEOTIDE SEQUENCE [LARGE SCALE GENOMIC DNA]</scope>
    <source>
        <strain evidence="3 4">BB-1</strain>
    </source>
</reference>
<name>A0A178MS89_9PROT</name>
<dbReference type="InterPro" id="IPR007712">
    <property type="entry name" value="RelE/ParE_toxin"/>
</dbReference>
<protein>
    <recommendedName>
        <fullName evidence="5">Plasmid stabilization protein</fullName>
    </recommendedName>
</protein>
<dbReference type="PANTHER" id="PTHR33755">
    <property type="entry name" value="TOXIN PARE1-RELATED"/>
    <property type="match status" value="1"/>
</dbReference>
<gene>
    <name evidence="3" type="ORF">A6A05_01655</name>
</gene>
<dbReference type="OrthoDB" id="595470at2"/>
<dbReference type="AlphaFoldDB" id="A0A178MS89"/>